<dbReference type="InterPro" id="IPR003121">
    <property type="entry name" value="SWIB_MDM2_domain"/>
</dbReference>
<dbReference type="InterPro" id="IPR019835">
    <property type="entry name" value="SWIB_domain"/>
</dbReference>
<feature type="domain" description="DM2" evidence="2">
    <location>
        <begin position="132"/>
        <end position="219"/>
    </location>
</feature>
<feature type="compositionally biased region" description="Basic residues" evidence="1">
    <location>
        <begin position="115"/>
        <end position="128"/>
    </location>
</feature>
<dbReference type="Gene3D" id="1.10.245.10">
    <property type="entry name" value="SWIB/MDM2 domain"/>
    <property type="match status" value="1"/>
</dbReference>
<feature type="region of interest" description="Disordered" evidence="1">
    <location>
        <begin position="102"/>
        <end position="135"/>
    </location>
</feature>
<evidence type="ECO:0000259" key="2">
    <source>
        <dbReference type="PROSITE" id="PS51925"/>
    </source>
</evidence>
<feature type="compositionally biased region" description="Basic and acidic residues" evidence="1">
    <location>
        <begin position="104"/>
        <end position="114"/>
    </location>
</feature>
<dbReference type="PROSITE" id="PS51925">
    <property type="entry name" value="SWIB_MDM2"/>
    <property type="match status" value="1"/>
</dbReference>
<dbReference type="EMBL" id="MN740379">
    <property type="protein sequence ID" value="QHU03435.1"/>
    <property type="molecule type" value="Genomic_DNA"/>
</dbReference>
<dbReference type="SMART" id="SM00151">
    <property type="entry name" value="SWIB"/>
    <property type="match status" value="1"/>
</dbReference>
<dbReference type="SUPFAM" id="SSF47592">
    <property type="entry name" value="SWIB/MDM2 domain"/>
    <property type="match status" value="1"/>
</dbReference>
<dbReference type="AlphaFoldDB" id="A0A6C0JC67"/>
<accession>A0A6C0JC67</accession>
<feature type="compositionally biased region" description="Polar residues" evidence="1">
    <location>
        <begin position="18"/>
        <end position="34"/>
    </location>
</feature>
<feature type="region of interest" description="Disordered" evidence="1">
    <location>
        <begin position="1"/>
        <end position="50"/>
    </location>
</feature>
<evidence type="ECO:0000256" key="1">
    <source>
        <dbReference type="SAM" id="MobiDB-lite"/>
    </source>
</evidence>
<dbReference type="Pfam" id="PF02201">
    <property type="entry name" value="SWIB"/>
    <property type="match status" value="1"/>
</dbReference>
<name>A0A6C0JC67_9ZZZZ</name>
<proteinExistence type="predicted"/>
<dbReference type="InterPro" id="IPR036885">
    <property type="entry name" value="SWIB_MDM2_dom_sf"/>
</dbReference>
<evidence type="ECO:0000313" key="3">
    <source>
        <dbReference type="EMBL" id="QHU03435.1"/>
    </source>
</evidence>
<dbReference type="PANTHER" id="PTHR13844">
    <property type="entry name" value="SWI/SNF-RELATED MATRIX-ASSOCIATED ACTIN-DEPENDENT REGULATOR OF CHROMATIN SUBFAMILY D"/>
    <property type="match status" value="1"/>
</dbReference>
<reference evidence="3" key="1">
    <citation type="journal article" date="2020" name="Nature">
        <title>Giant virus diversity and host interactions through global metagenomics.</title>
        <authorList>
            <person name="Schulz F."/>
            <person name="Roux S."/>
            <person name="Paez-Espino D."/>
            <person name="Jungbluth S."/>
            <person name="Walsh D.A."/>
            <person name="Denef V.J."/>
            <person name="McMahon K.D."/>
            <person name="Konstantinidis K.T."/>
            <person name="Eloe-Fadrosh E.A."/>
            <person name="Kyrpides N.C."/>
            <person name="Woyke T."/>
        </authorList>
    </citation>
    <scope>NUCLEOTIDE SEQUENCE</scope>
    <source>
        <strain evidence="3">GVMAG-M-3300026093-6</strain>
    </source>
</reference>
<dbReference type="CDD" id="cd10567">
    <property type="entry name" value="SWIB-MDM2_like"/>
    <property type="match status" value="1"/>
</dbReference>
<sequence>MGKKTVDKNVLPKKAKSVQKTETQKNAPTETQKAGSKKVAKKAEPAPAPVVEQVQVNNDSSSEHFQGNISSIFESLIAQNDNILNNQRQMLTTLRRVFKTHSRNMRDYEKNAARERRRAKKDPNRKKREPSGFAVPTSLSSKLCDFLGIAHSEKLSRTDVTRKVTSYIREQNLQVPENRRSFVPDKKLGAILGPLQEVDKGKGFTYFNLQRYITPHITSSAASSQ</sequence>
<organism evidence="3">
    <name type="scientific">viral metagenome</name>
    <dbReference type="NCBI Taxonomy" id="1070528"/>
    <lineage>
        <taxon>unclassified sequences</taxon>
        <taxon>metagenomes</taxon>
        <taxon>organismal metagenomes</taxon>
    </lineage>
</organism>
<protein>
    <recommendedName>
        <fullName evidence="2">DM2 domain-containing protein</fullName>
    </recommendedName>
</protein>